<reference evidence="2 3" key="1">
    <citation type="journal article" date="2015" name="Genome Announc.">
        <title>Expanding the biotechnology potential of lactobacilli through comparative genomics of 213 strains and associated genera.</title>
        <authorList>
            <person name="Sun Z."/>
            <person name="Harris H.M."/>
            <person name="McCann A."/>
            <person name="Guo C."/>
            <person name="Argimon S."/>
            <person name="Zhang W."/>
            <person name="Yang X."/>
            <person name="Jeffery I.B."/>
            <person name="Cooney J.C."/>
            <person name="Kagawa T.F."/>
            <person name="Liu W."/>
            <person name="Song Y."/>
            <person name="Salvetti E."/>
            <person name="Wrobel A."/>
            <person name="Rasinkangas P."/>
            <person name="Parkhill J."/>
            <person name="Rea M.C."/>
            <person name="O'Sullivan O."/>
            <person name="Ritari J."/>
            <person name="Douillard F.P."/>
            <person name="Paul Ross R."/>
            <person name="Yang R."/>
            <person name="Briner A.E."/>
            <person name="Felis G.E."/>
            <person name="de Vos W.M."/>
            <person name="Barrangou R."/>
            <person name="Klaenhammer T.R."/>
            <person name="Caufield P.W."/>
            <person name="Cui Y."/>
            <person name="Zhang H."/>
            <person name="O'Toole P.W."/>
        </authorList>
    </citation>
    <scope>NUCLEOTIDE SEQUENCE [LARGE SCALE GENOMIC DNA]</scope>
    <source>
        <strain evidence="2 3">DSM 24716</strain>
    </source>
</reference>
<dbReference type="Proteomes" id="UP000051006">
    <property type="component" value="Unassembled WGS sequence"/>
</dbReference>
<dbReference type="PATRIC" id="fig|993692.3.peg.866"/>
<accession>A0A0R2LIQ8</accession>
<evidence type="ECO:0000256" key="1">
    <source>
        <dbReference type="SAM" id="MobiDB-lite"/>
    </source>
</evidence>
<comment type="caution">
    <text evidence="2">The sequence shown here is derived from an EMBL/GenBank/DDBJ whole genome shotgun (WGS) entry which is preliminary data.</text>
</comment>
<feature type="compositionally biased region" description="Low complexity" evidence="1">
    <location>
        <begin position="53"/>
        <end position="65"/>
    </location>
</feature>
<dbReference type="RefSeq" id="WP_057881196.1">
    <property type="nucleotide sequence ID" value="NZ_JQCF01000018.1"/>
</dbReference>
<dbReference type="PROSITE" id="PS51257">
    <property type="entry name" value="PROKAR_LIPOPROTEIN"/>
    <property type="match status" value="1"/>
</dbReference>
<evidence type="ECO:0000313" key="2">
    <source>
        <dbReference type="EMBL" id="KRN98743.1"/>
    </source>
</evidence>
<evidence type="ECO:0000313" key="3">
    <source>
        <dbReference type="Proteomes" id="UP000051006"/>
    </source>
</evidence>
<dbReference type="AlphaFoldDB" id="A0A0R2LIQ8"/>
<feature type="compositionally biased region" description="Basic residues" evidence="1">
    <location>
        <begin position="34"/>
        <end position="52"/>
    </location>
</feature>
<dbReference type="STRING" id="993692.IV57_GL000856"/>
<sequence length="329" mass="36083">MKKYWGILGATLVALTLTGCGNHSQAKSSDSKKVTTHKVVKASHKKNTKSTGKKQQATTSSSSATSTEFSNQNFVSKYEDAISGIFFKGNQFIWVYNEITNGDSSELVSTQGTYSYDSKSQIVTLNVANQSKTYTGKATQLSRYYYESVGASPANSSLQLKYSAGNEASMTPQNGSFGSKTLQSVQSNQVLSYDYAVSKYSVQKVDSSMQKGQNTINSAEDLKKFMLDHDLINPSSDHVKIEAYDGGGQFDEFPVYDQTDYDDAMASKDGIEPEKTVSAKYSVALDTGATSTVYFLGNDNNIYYEMLGTRPEVELAPNVDSTYHMYYGQ</sequence>
<keyword evidence="3" id="KW-1185">Reference proteome</keyword>
<gene>
    <name evidence="2" type="ORF">IV57_GL000856</name>
</gene>
<proteinExistence type="predicted"/>
<feature type="region of interest" description="Disordered" evidence="1">
    <location>
        <begin position="23"/>
        <end position="65"/>
    </location>
</feature>
<dbReference type="OrthoDB" id="2329857at2"/>
<name>A0A0R2LIQ8_9LACO</name>
<evidence type="ECO:0008006" key="4">
    <source>
        <dbReference type="Google" id="ProtNLM"/>
    </source>
</evidence>
<organism evidence="2 3">
    <name type="scientific">Companilactobacillus kimchiensis</name>
    <dbReference type="NCBI Taxonomy" id="993692"/>
    <lineage>
        <taxon>Bacteria</taxon>
        <taxon>Bacillati</taxon>
        <taxon>Bacillota</taxon>
        <taxon>Bacilli</taxon>
        <taxon>Lactobacillales</taxon>
        <taxon>Lactobacillaceae</taxon>
        <taxon>Companilactobacillus</taxon>
    </lineage>
</organism>
<protein>
    <recommendedName>
        <fullName evidence="4">Lipoprotein</fullName>
    </recommendedName>
</protein>
<dbReference type="EMBL" id="JQCF01000018">
    <property type="protein sequence ID" value="KRN98743.1"/>
    <property type="molecule type" value="Genomic_DNA"/>
</dbReference>